<evidence type="ECO:0000259" key="1">
    <source>
        <dbReference type="PROSITE" id="PS51819"/>
    </source>
</evidence>
<dbReference type="Proteomes" id="UP000694300">
    <property type="component" value="Unassembled WGS sequence"/>
</dbReference>
<accession>A0ABS6UJV4</accession>
<sequence>MSIDHVLSVLPVSDIAVSRAWYERLFGRAPDNTPMPPLAEWRLTEGGWVQVWVDAERAGRGLLNLAVDDLPAHVEGLRAAGLQPGEIQEVSNGVTLSALTDPDGNTLTLIGSFHVAYPS</sequence>
<feature type="domain" description="VOC" evidence="1">
    <location>
        <begin position="2"/>
        <end position="112"/>
    </location>
</feature>
<dbReference type="EMBL" id="JADQDF010000001">
    <property type="protein sequence ID" value="MBW0132104.1"/>
    <property type="molecule type" value="Genomic_DNA"/>
</dbReference>
<dbReference type="InterPro" id="IPR037523">
    <property type="entry name" value="VOC_core"/>
</dbReference>
<protein>
    <submittedName>
        <fullName evidence="2">VOC family protein</fullName>
    </submittedName>
</protein>
<dbReference type="InterPro" id="IPR041581">
    <property type="entry name" value="Glyoxalase_6"/>
</dbReference>
<dbReference type="Pfam" id="PF18029">
    <property type="entry name" value="Glyoxalase_6"/>
    <property type="match status" value="1"/>
</dbReference>
<name>A0ABS6UJV4_9PSEU</name>
<dbReference type="RefSeq" id="WP_218593363.1">
    <property type="nucleotide sequence ID" value="NZ_JADQDE010000280.1"/>
</dbReference>
<keyword evidence="3" id="KW-1185">Reference proteome</keyword>
<dbReference type="CDD" id="cd06587">
    <property type="entry name" value="VOC"/>
    <property type="match status" value="1"/>
</dbReference>
<gene>
    <name evidence="2" type="ORF">I4I82_31155</name>
</gene>
<organism evidence="2 3">
    <name type="scientific">Pseudonocardia oceani</name>
    <dbReference type="NCBI Taxonomy" id="2792013"/>
    <lineage>
        <taxon>Bacteria</taxon>
        <taxon>Bacillati</taxon>
        <taxon>Actinomycetota</taxon>
        <taxon>Actinomycetes</taxon>
        <taxon>Pseudonocardiales</taxon>
        <taxon>Pseudonocardiaceae</taxon>
        <taxon>Pseudonocardia</taxon>
    </lineage>
</organism>
<evidence type="ECO:0000313" key="2">
    <source>
        <dbReference type="EMBL" id="MBW0132104.1"/>
    </source>
</evidence>
<dbReference type="PROSITE" id="PS51819">
    <property type="entry name" value="VOC"/>
    <property type="match status" value="1"/>
</dbReference>
<comment type="caution">
    <text evidence="2">The sequence shown here is derived from an EMBL/GenBank/DDBJ whole genome shotgun (WGS) entry which is preliminary data.</text>
</comment>
<proteinExistence type="predicted"/>
<evidence type="ECO:0000313" key="3">
    <source>
        <dbReference type="Proteomes" id="UP000694300"/>
    </source>
</evidence>
<reference evidence="2 3" key="1">
    <citation type="submission" date="2020-11" db="EMBL/GenBank/DDBJ databases">
        <title>Pseudonocardia abyssalis sp. nov. and Pseudonocardia oceani sp. nov., description and phylogenomic analysis of two novel actinomycetes isolated from the deep Southern Ocean.</title>
        <authorList>
            <person name="Parra J."/>
        </authorList>
    </citation>
    <scope>NUCLEOTIDE SEQUENCE [LARGE SCALE GENOMIC DNA]</scope>
    <source>
        <strain evidence="3">KRD185</strain>
    </source>
</reference>